<dbReference type="SUPFAM" id="SSF53756">
    <property type="entry name" value="UDP-Glycosyltransferase/glycogen phosphorylase"/>
    <property type="match status" value="1"/>
</dbReference>
<dbReference type="Pfam" id="PF13302">
    <property type="entry name" value="Acetyltransf_3"/>
    <property type="match status" value="1"/>
</dbReference>
<sequence length="512" mass="57999">MNEKVIVFRVDSSLQIGTGHVMRCLTLADELRQKGAEVQFICREFPGNIISIIQSKGYAVFVLPFSEKNAHQNPEPENISHKNWLGSDWEEDAKETYTALLAQGYVDWLVVDHYAIEEKWEQKQREIVSKILVIDDLADRKHNCDLLIDQNYYENMVERYIDLVAGGCRQLLGPEYALLRKEFREVRQNMQRYVSSIEKIFIFFGGVDLTNITEKVVEAISGIKFPDNIVVDIVVGSSNPHRKSIELLCNNAKNLFLHIQIENMAQMMAEADLCIGSGGTVTWERCCLGLPTIAWAVAENQQQLLKDCAKAGMLYAPDSNDFSPENIAIHIQALSQNLLLRTHIMTTGMRAIDGKGAIRVANIMLKQGAELSPATLADMQKIYKWRNHISVRKNSRSPDKIGFDEHSKWFEEILSDPDRLIFIGWSDDEEIGVLRFDISGNQAEISIYLLPGKQGYGYGIALVTAGENWLNRHNPDISSVSAEVLPENKASVKLFESSGYKLNQLQYQKRIN</sequence>
<dbReference type="GO" id="GO:0008781">
    <property type="term" value="F:N-acylneuraminate cytidylyltransferase activity"/>
    <property type="evidence" value="ECO:0007669"/>
    <property type="project" value="UniProtKB-EC"/>
</dbReference>
<evidence type="ECO:0000259" key="1">
    <source>
        <dbReference type="PROSITE" id="PS51186"/>
    </source>
</evidence>
<dbReference type="SUPFAM" id="SSF55729">
    <property type="entry name" value="Acyl-CoA N-acyltransferases (Nat)"/>
    <property type="match status" value="1"/>
</dbReference>
<gene>
    <name evidence="2" type="ORF">MNBD_GAMMA09-571</name>
</gene>
<dbReference type="InterPro" id="IPR016181">
    <property type="entry name" value="Acyl_CoA_acyltransferase"/>
</dbReference>
<dbReference type="Gene3D" id="3.40.630.30">
    <property type="match status" value="1"/>
</dbReference>
<evidence type="ECO:0000313" key="2">
    <source>
        <dbReference type="EMBL" id="VAW63009.1"/>
    </source>
</evidence>
<dbReference type="Gene3D" id="3.40.50.2000">
    <property type="entry name" value="Glycogen Phosphorylase B"/>
    <property type="match status" value="1"/>
</dbReference>
<keyword evidence="2" id="KW-0548">Nucleotidyltransferase</keyword>
<dbReference type="InterPro" id="IPR020023">
    <property type="entry name" value="PseG"/>
</dbReference>
<dbReference type="EMBL" id="UOFI01000036">
    <property type="protein sequence ID" value="VAW63009.1"/>
    <property type="molecule type" value="Genomic_DNA"/>
</dbReference>
<organism evidence="2">
    <name type="scientific">hydrothermal vent metagenome</name>
    <dbReference type="NCBI Taxonomy" id="652676"/>
    <lineage>
        <taxon>unclassified sequences</taxon>
        <taxon>metagenomes</taxon>
        <taxon>ecological metagenomes</taxon>
    </lineage>
</organism>
<dbReference type="AlphaFoldDB" id="A0A3B0XMA8"/>
<reference evidence="2" key="1">
    <citation type="submission" date="2018-06" db="EMBL/GenBank/DDBJ databases">
        <authorList>
            <person name="Zhirakovskaya E."/>
        </authorList>
    </citation>
    <scope>NUCLEOTIDE SEQUENCE</scope>
</reference>
<dbReference type="EC" id="2.7.7.43" evidence="2"/>
<dbReference type="NCBIfam" id="TIGR03590">
    <property type="entry name" value="PseG"/>
    <property type="match status" value="1"/>
</dbReference>
<keyword evidence="2" id="KW-0808">Transferase</keyword>
<dbReference type="GO" id="GO:0016747">
    <property type="term" value="F:acyltransferase activity, transferring groups other than amino-acyl groups"/>
    <property type="evidence" value="ECO:0007669"/>
    <property type="project" value="InterPro"/>
</dbReference>
<protein>
    <submittedName>
        <fullName evidence="2">Pseudaminic acid cytidylyltransferase</fullName>
        <ecNumber evidence="2">2.7.7.43</ecNumber>
    </submittedName>
</protein>
<dbReference type="PANTHER" id="PTHR21015">
    <property type="entry name" value="UDP-N-ACETYLGLUCOSAMINE--N-ACETYLMURAMYL-(PENTAPEPTIDE) PYROPHOSPHORYL-UNDECAPRENOL N-ACETYLGLUCOSAMINE TRANSFERASE 1"/>
    <property type="match status" value="1"/>
</dbReference>
<dbReference type="PANTHER" id="PTHR21015:SF22">
    <property type="entry name" value="GLYCOSYLTRANSFERASE"/>
    <property type="match status" value="1"/>
</dbReference>
<name>A0A3B0XMA8_9ZZZZ</name>
<dbReference type="GO" id="GO:0016757">
    <property type="term" value="F:glycosyltransferase activity"/>
    <property type="evidence" value="ECO:0007669"/>
    <property type="project" value="TreeGrafter"/>
</dbReference>
<dbReference type="Gene3D" id="3.40.50.11190">
    <property type="match status" value="1"/>
</dbReference>
<accession>A0A3B0XMA8</accession>
<proteinExistence type="predicted"/>
<dbReference type="PROSITE" id="PS51186">
    <property type="entry name" value="GNAT"/>
    <property type="match status" value="1"/>
</dbReference>
<feature type="domain" description="N-acetyltransferase" evidence="1">
    <location>
        <begin position="369"/>
        <end position="512"/>
    </location>
</feature>
<dbReference type="InterPro" id="IPR000182">
    <property type="entry name" value="GNAT_dom"/>
</dbReference>